<dbReference type="EMBL" id="ML996580">
    <property type="protein sequence ID" value="KAF2754618.1"/>
    <property type="molecule type" value="Genomic_DNA"/>
</dbReference>
<dbReference type="RefSeq" id="XP_033597069.1">
    <property type="nucleotide sequence ID" value="XM_033749645.1"/>
</dbReference>
<evidence type="ECO:0000256" key="1">
    <source>
        <dbReference type="SAM" id="MobiDB-lite"/>
    </source>
</evidence>
<reference evidence="4" key="1">
    <citation type="journal article" date="2020" name="Stud. Mycol.">
        <title>101 Dothideomycetes genomes: a test case for predicting lifestyles and emergence of pathogens.</title>
        <authorList>
            <person name="Haridas S."/>
            <person name="Albert R."/>
            <person name="Binder M."/>
            <person name="Bloem J."/>
            <person name="Labutti K."/>
            <person name="Salamov A."/>
            <person name="Andreopoulos B."/>
            <person name="Baker S."/>
            <person name="Barry K."/>
            <person name="Bills G."/>
            <person name="Bluhm B."/>
            <person name="Cannon C."/>
            <person name="Castanera R."/>
            <person name="Culley D."/>
            <person name="Daum C."/>
            <person name="Ezra D."/>
            <person name="Gonzalez J."/>
            <person name="Henrissat B."/>
            <person name="Kuo A."/>
            <person name="Liang C."/>
            <person name="Lipzen A."/>
            <person name="Lutzoni F."/>
            <person name="Magnuson J."/>
            <person name="Mondo S."/>
            <person name="Nolan M."/>
            <person name="Ohm R."/>
            <person name="Pangilinan J."/>
            <person name="Park H.-J."/>
            <person name="Ramirez L."/>
            <person name="Alfaro M."/>
            <person name="Sun H."/>
            <person name="Tritt A."/>
            <person name="Yoshinaga Y."/>
            <person name="Zwiers L.-H."/>
            <person name="Turgeon B."/>
            <person name="Goodwin S."/>
            <person name="Spatafora J."/>
            <person name="Crous P."/>
            <person name="Grigoriev I."/>
        </authorList>
    </citation>
    <scope>NUCLEOTIDE SEQUENCE</scope>
    <source>
        <strain evidence="4">CBS 121739</strain>
    </source>
</reference>
<evidence type="ECO:0000259" key="2">
    <source>
        <dbReference type="Pfam" id="PF23394"/>
    </source>
</evidence>
<feature type="region of interest" description="Disordered" evidence="1">
    <location>
        <begin position="658"/>
        <end position="679"/>
    </location>
</feature>
<protein>
    <submittedName>
        <fullName evidence="4">Uncharacterized protein</fullName>
    </submittedName>
</protein>
<dbReference type="Pfam" id="PF23394">
    <property type="entry name" value="DUF7102"/>
    <property type="match status" value="1"/>
</dbReference>
<organism evidence="4 5">
    <name type="scientific">Pseudovirgaria hyperparasitica</name>
    <dbReference type="NCBI Taxonomy" id="470096"/>
    <lineage>
        <taxon>Eukaryota</taxon>
        <taxon>Fungi</taxon>
        <taxon>Dikarya</taxon>
        <taxon>Ascomycota</taxon>
        <taxon>Pezizomycotina</taxon>
        <taxon>Dothideomycetes</taxon>
        <taxon>Dothideomycetes incertae sedis</taxon>
        <taxon>Acrospermales</taxon>
        <taxon>Acrospermaceae</taxon>
        <taxon>Pseudovirgaria</taxon>
    </lineage>
</organism>
<dbReference type="Pfam" id="PF23395">
    <property type="entry name" value="SAM_6"/>
    <property type="match status" value="1"/>
</dbReference>
<dbReference type="GeneID" id="54490699"/>
<dbReference type="InterPro" id="IPR055528">
    <property type="entry name" value="DUF7102"/>
</dbReference>
<keyword evidence="5" id="KW-1185">Reference proteome</keyword>
<feature type="compositionally biased region" description="Polar residues" evidence="1">
    <location>
        <begin position="605"/>
        <end position="627"/>
    </location>
</feature>
<accession>A0A6A6VVA7</accession>
<feature type="region of interest" description="Disordered" evidence="1">
    <location>
        <begin position="601"/>
        <end position="627"/>
    </location>
</feature>
<evidence type="ECO:0000313" key="5">
    <source>
        <dbReference type="Proteomes" id="UP000799437"/>
    </source>
</evidence>
<proteinExistence type="predicted"/>
<name>A0A6A6VVA7_9PEZI</name>
<evidence type="ECO:0000313" key="4">
    <source>
        <dbReference type="EMBL" id="KAF2754618.1"/>
    </source>
</evidence>
<evidence type="ECO:0000259" key="3">
    <source>
        <dbReference type="Pfam" id="PF23395"/>
    </source>
</evidence>
<dbReference type="InterPro" id="IPR057559">
    <property type="entry name" value="SAM_6"/>
</dbReference>
<sequence>MDDVFTGFLARSSSEDKYDDETSSSVFDNNVLEYARHHKLTTNYTIQPSLAIESLPSPSACSPGKPSEQDDLDSLDVLARVNINEKLMVDAGTRVFLSAVLSRPHKGEHLDETPATRPRIATLKLEEPIIHTDPELDLRAFGSFYSPDLRQVKLSIEIADIEKDEGLEWPQAILDIPAIVDQQVSSEKWEGSRDAFLFLQECMRAPALRLDAIAKYKRNTAKDPVTPPLLSLSPPTSPFMPSQRVGFIEMESSASNSTAAEAQAIETSIMADDAILLPPIIENMKDETLAPTFHSDSQDSMLLEGPLASHCSPFALVTSTTVSSFYKRKSDIKVEVPLTPTYHPSKSETSTGKRIKTLEFPKTLHEYTAELPSLYENGDDCLGSQNSFEAFFRETVEPIAEAVNRNVEQEQLQEVDTTRRVTVPAVDMKLPIPPWDPQDVACVGRNQACQSLLHKTKKYDLTFMRHWPGVSKVERTMPWSPFDPKLGAMAVDETIQDDKALAAMMHEAAPEVVTSSQLIWKPDGLRILDKNDESEDELEPGVFEDENELSALLRKRKIEIDQDTSALTGGIERRSKMMRPGEGENVRTEATFDVLRSIINEHSADSPSQREAQCSRTGKLQPEDTTASTVTFASEGFFSTTKALHQFMLIQGNKMPIPQHPCTRSAHKQEPAQTSKQNKNEALRIQLQSQLPPAPIHTPISVPTWSLPSPLPKTSMIFSTNLLTHFRPLVRTLQSIHPDLAFIERDFESAISPVTEADIILSPATAIFLTSIQKIKQRSLPGQASRPGVKNQITAMTERYERVLVFVGTITSTTNVQRPPGFPAAYTAGLQNGLLTRASAGHTSVDTTTTISTNTDTLSYDDVPLDTSDAIAFAQLSIYCSLLPGDVIVVYIPGGLTHMAHATLHAQARYGQPAVETPTPTGTAAAAEAVAIVQQPNLQTPSVSPIVLLPDETLWELFLRRAGLNAYAAQSILCALRSRPHNTLATPLTAPADVISVDTCVHEDTSPTATTVTGLPAFLLMSQAEREAQFGAMLGGTRILRRVGRVVDGGWPSARNGFCGVGKEEGEGEGNMQ</sequence>
<feature type="domain" description="DUF7102" evidence="2">
    <location>
        <begin position="715"/>
        <end position="813"/>
    </location>
</feature>
<dbReference type="AlphaFoldDB" id="A0A6A6VVA7"/>
<feature type="domain" description="SAM-like" evidence="3">
    <location>
        <begin position="950"/>
        <end position="1047"/>
    </location>
</feature>
<gene>
    <name evidence="4" type="ORF">EJ05DRAFT_541178</name>
</gene>
<dbReference type="Proteomes" id="UP000799437">
    <property type="component" value="Unassembled WGS sequence"/>
</dbReference>
<dbReference type="OrthoDB" id="3647246at2759"/>